<keyword evidence="1" id="KW-1185">Reference proteome</keyword>
<proteinExistence type="predicted"/>
<name>A0A0K0EQZ9_STRER</name>
<organism evidence="2">
    <name type="scientific">Strongyloides stercoralis</name>
    <name type="common">Threadworm</name>
    <dbReference type="NCBI Taxonomy" id="6248"/>
    <lineage>
        <taxon>Eukaryota</taxon>
        <taxon>Metazoa</taxon>
        <taxon>Ecdysozoa</taxon>
        <taxon>Nematoda</taxon>
        <taxon>Chromadorea</taxon>
        <taxon>Rhabditida</taxon>
        <taxon>Tylenchina</taxon>
        <taxon>Panagrolaimomorpha</taxon>
        <taxon>Strongyloidoidea</taxon>
        <taxon>Strongyloididae</taxon>
        <taxon>Strongyloides</taxon>
    </lineage>
</organism>
<sequence>MNDHFNKSFSNYDSCSTIVSSTSSIYLNANSCSSSNCQNIFDSQFSFCSINKSNPDSCTSCYNSPNELEYIKYTSSLVSKSMPTLNYSTSENLNNVNSKKSLERFYNSTETICYDSEATHKLNQKKGLSKSFENFANNELSLSVNRLPKFLQKILKNQKIDVIEVTDQIDLKSSDCFYYNVIFTANNEDCILPFTKNFYQSQNY</sequence>
<evidence type="ECO:0000313" key="2">
    <source>
        <dbReference type="WBParaSite" id="SSTP_0001188100.1"/>
    </source>
</evidence>
<dbReference type="WBParaSite" id="TCONS_00000653.p1">
    <property type="protein sequence ID" value="TCONS_00000653.p1"/>
    <property type="gene ID" value="XLOC_000635"/>
</dbReference>
<protein>
    <submittedName>
        <fullName evidence="2">Ras-associating domain-containing protein</fullName>
    </submittedName>
</protein>
<accession>A0A0K0EQZ9</accession>
<evidence type="ECO:0000313" key="1">
    <source>
        <dbReference type="Proteomes" id="UP000035681"/>
    </source>
</evidence>
<dbReference type="WBParaSite" id="SSTP_0001188100.1">
    <property type="protein sequence ID" value="SSTP_0001188100.1"/>
    <property type="gene ID" value="SSTP_0001188100"/>
</dbReference>
<reference evidence="2" key="1">
    <citation type="submission" date="2015-08" db="UniProtKB">
        <authorList>
            <consortium name="WormBaseParasite"/>
        </authorList>
    </citation>
    <scope>IDENTIFICATION</scope>
</reference>
<dbReference type="AlphaFoldDB" id="A0A0K0EQZ9"/>
<dbReference type="Proteomes" id="UP000035681">
    <property type="component" value="Unplaced"/>
</dbReference>